<protein>
    <submittedName>
        <fullName evidence="4">AarF/UbiB family protein</fullName>
    </submittedName>
</protein>
<reference evidence="4 5" key="1">
    <citation type="journal article" date="2019" name="Int. J. Syst. Evol. Microbiol.">
        <title>The Global Catalogue of Microorganisms (GCM) 10K type strain sequencing project: providing services to taxonomists for standard genome sequencing and annotation.</title>
        <authorList>
            <consortium name="The Broad Institute Genomics Platform"/>
            <consortium name="The Broad Institute Genome Sequencing Center for Infectious Disease"/>
            <person name="Wu L."/>
            <person name="Ma J."/>
        </authorList>
    </citation>
    <scope>NUCLEOTIDE SEQUENCE [LARGE SCALE GENOMIC DNA]</scope>
    <source>
        <strain evidence="4 5">JCM 16022</strain>
    </source>
</reference>
<evidence type="ECO:0000313" key="4">
    <source>
        <dbReference type="EMBL" id="GAA2141768.1"/>
    </source>
</evidence>
<dbReference type="CDD" id="cd05121">
    <property type="entry name" value="ABC1_ADCK3-like"/>
    <property type="match status" value="1"/>
</dbReference>
<organism evidence="4 5">
    <name type="scientific">Nocardioides koreensis</name>
    <dbReference type="NCBI Taxonomy" id="433651"/>
    <lineage>
        <taxon>Bacteria</taxon>
        <taxon>Bacillati</taxon>
        <taxon>Actinomycetota</taxon>
        <taxon>Actinomycetes</taxon>
        <taxon>Propionibacteriales</taxon>
        <taxon>Nocardioidaceae</taxon>
        <taxon>Nocardioides</taxon>
    </lineage>
</organism>
<evidence type="ECO:0000256" key="1">
    <source>
        <dbReference type="ARBA" id="ARBA00009670"/>
    </source>
</evidence>
<dbReference type="InterPro" id="IPR004147">
    <property type="entry name" value="ABC1_dom"/>
</dbReference>
<feature type="transmembrane region" description="Helical" evidence="2">
    <location>
        <begin position="490"/>
        <end position="509"/>
    </location>
</feature>
<keyword evidence="2" id="KW-0812">Transmembrane</keyword>
<evidence type="ECO:0000313" key="5">
    <source>
        <dbReference type="Proteomes" id="UP001501771"/>
    </source>
</evidence>
<dbReference type="InterPro" id="IPR050154">
    <property type="entry name" value="UbiB_kinase"/>
</dbReference>
<dbReference type="PROSITE" id="PS50011">
    <property type="entry name" value="PROTEIN_KINASE_DOM"/>
    <property type="match status" value="1"/>
</dbReference>
<dbReference type="PANTHER" id="PTHR10566:SF113">
    <property type="entry name" value="PROTEIN ACTIVITY OF BC1 COMPLEX KINASE 7, CHLOROPLASTIC"/>
    <property type="match status" value="1"/>
</dbReference>
<evidence type="ECO:0000256" key="2">
    <source>
        <dbReference type="SAM" id="Phobius"/>
    </source>
</evidence>
<dbReference type="PANTHER" id="PTHR10566">
    <property type="entry name" value="CHAPERONE-ACTIVITY OF BC1 COMPLEX CABC1 -RELATED"/>
    <property type="match status" value="1"/>
</dbReference>
<keyword evidence="2" id="KW-0472">Membrane</keyword>
<gene>
    <name evidence="4" type="ORF">GCM10009844_12430</name>
</gene>
<dbReference type="InterPro" id="IPR000719">
    <property type="entry name" value="Prot_kinase_dom"/>
</dbReference>
<comment type="similarity">
    <text evidence="1">Belongs to the protein kinase superfamily. ADCK protein kinase family.</text>
</comment>
<comment type="caution">
    <text evidence="4">The sequence shown here is derived from an EMBL/GenBank/DDBJ whole genome shotgun (WGS) entry which is preliminary data.</text>
</comment>
<keyword evidence="5" id="KW-1185">Reference proteome</keyword>
<sequence>MAPLSTSNIGRYAALARLLVRHGRSDLVAGAGLDEFSFDEEPPMGDEAKAEAFARDLEELGPTYIKLGQLLSTRFDLLPAVYTTALARLQDSAEPFPYEQVEEIVETELGGQVRHLFADFEREPLAAASLGQVHRATLPSGREVVVKVQRPDAREVARDDMETLTRLAGLADKHTAAGKRFGFEQLLEQFRRSLAGELDYRREARNLLKFRDLTKGYDLLVVPEAILDHSSSRVLTMERIEGRKVTDVGPLGLLDVDAGPMVEQLFSCYLRLMLDHGVLHADPHPGNLMLTDDGRLALLDLGMVSSVPPRLQDKVTKLLLAIGDGDGEEAAAVLAGMGHPLEEYDAAAFRGEVAHLVSEAAAAGPEQQAGTVLVELSRISGAHGLRPPAEMSMIGKALLNLDQATLHLDPDFDPAAAIRSNLSELLASGLKVSPAGIMAAAIEAKEFTSLLPKRGNRILDALAEGEFTMRVRAIDEEQLHTVLQRVANRVTLGIVIAATVLGAALMMRVPSDHELLGYPAIAMGFFMFAVLAGVALGLSIVLTDRKVARAARQGSPAALTSGDRAS</sequence>
<dbReference type="Pfam" id="PF03109">
    <property type="entry name" value="ABC1"/>
    <property type="match status" value="1"/>
</dbReference>
<dbReference type="Proteomes" id="UP001501771">
    <property type="component" value="Unassembled WGS sequence"/>
</dbReference>
<dbReference type="SUPFAM" id="SSF56112">
    <property type="entry name" value="Protein kinase-like (PK-like)"/>
    <property type="match status" value="1"/>
</dbReference>
<feature type="domain" description="Protein kinase" evidence="3">
    <location>
        <begin position="119"/>
        <end position="483"/>
    </location>
</feature>
<dbReference type="InterPro" id="IPR011009">
    <property type="entry name" value="Kinase-like_dom_sf"/>
</dbReference>
<evidence type="ECO:0000259" key="3">
    <source>
        <dbReference type="PROSITE" id="PS50011"/>
    </source>
</evidence>
<name>A0ABN2ZG89_9ACTN</name>
<proteinExistence type="inferred from homology"/>
<keyword evidence="2" id="KW-1133">Transmembrane helix</keyword>
<feature type="transmembrane region" description="Helical" evidence="2">
    <location>
        <begin position="515"/>
        <end position="542"/>
    </location>
</feature>
<dbReference type="EMBL" id="BAAAQR010000002">
    <property type="protein sequence ID" value="GAA2141768.1"/>
    <property type="molecule type" value="Genomic_DNA"/>
</dbReference>
<dbReference type="RefSeq" id="WP_344149156.1">
    <property type="nucleotide sequence ID" value="NZ_BAAAQR010000002.1"/>
</dbReference>
<accession>A0ABN2ZG89</accession>